<dbReference type="PANTHER" id="PTHR30349:SF64">
    <property type="entry name" value="PROPHAGE INTEGRASE INTD-RELATED"/>
    <property type="match status" value="1"/>
</dbReference>
<dbReference type="InterPro" id="IPR025269">
    <property type="entry name" value="SAM-like_dom"/>
</dbReference>
<dbReference type="Pfam" id="PF13102">
    <property type="entry name" value="Phage_int_SAM_5"/>
    <property type="match status" value="1"/>
</dbReference>
<dbReference type="EMBL" id="JAJSON010000014">
    <property type="protein sequence ID" value="MCG9971039.1"/>
    <property type="molecule type" value="Genomic_DNA"/>
</dbReference>
<accession>A0A9X2A512</accession>
<name>A0A9X2A512_9FLAO</name>
<evidence type="ECO:0000256" key="1">
    <source>
        <dbReference type="ARBA" id="ARBA00022908"/>
    </source>
</evidence>
<evidence type="ECO:0000313" key="6">
    <source>
        <dbReference type="EMBL" id="MCG9971039.1"/>
    </source>
</evidence>
<dbReference type="GO" id="GO:0006310">
    <property type="term" value="P:DNA recombination"/>
    <property type="evidence" value="ECO:0007669"/>
    <property type="project" value="UniProtKB-KW"/>
</dbReference>
<dbReference type="InterPro" id="IPR010998">
    <property type="entry name" value="Integrase_recombinase_N"/>
</dbReference>
<organism evidence="6 7">
    <name type="scientific">Christiangramia crocea</name>
    <dbReference type="NCBI Taxonomy" id="2904124"/>
    <lineage>
        <taxon>Bacteria</taxon>
        <taxon>Pseudomonadati</taxon>
        <taxon>Bacteroidota</taxon>
        <taxon>Flavobacteriia</taxon>
        <taxon>Flavobacteriales</taxon>
        <taxon>Flavobacteriaceae</taxon>
        <taxon>Christiangramia</taxon>
    </lineage>
</organism>
<keyword evidence="1" id="KW-0229">DNA integration</keyword>
<dbReference type="PROSITE" id="PS51900">
    <property type="entry name" value="CB"/>
    <property type="match status" value="1"/>
</dbReference>
<dbReference type="RefSeq" id="WP_240096940.1">
    <property type="nucleotide sequence ID" value="NZ_JAJSON010000014.1"/>
</dbReference>
<comment type="caution">
    <text evidence="6">The sequence shown here is derived from an EMBL/GenBank/DDBJ whole genome shotgun (WGS) entry which is preliminary data.</text>
</comment>
<proteinExistence type="predicted"/>
<evidence type="ECO:0000256" key="4">
    <source>
        <dbReference type="PROSITE-ProRule" id="PRU01248"/>
    </source>
</evidence>
<protein>
    <submittedName>
        <fullName evidence="6">Site-specific integrase</fullName>
    </submittedName>
</protein>
<dbReference type="Gene3D" id="1.10.443.10">
    <property type="entry name" value="Intergrase catalytic core"/>
    <property type="match status" value="1"/>
</dbReference>
<dbReference type="AlphaFoldDB" id="A0A9X2A512"/>
<keyword evidence="7" id="KW-1185">Reference proteome</keyword>
<gene>
    <name evidence="6" type="ORF">LU635_05260</name>
</gene>
<dbReference type="InterPro" id="IPR013762">
    <property type="entry name" value="Integrase-like_cat_sf"/>
</dbReference>
<dbReference type="GO" id="GO:0015074">
    <property type="term" value="P:DNA integration"/>
    <property type="evidence" value="ECO:0007669"/>
    <property type="project" value="UniProtKB-KW"/>
</dbReference>
<sequence length="409" mass="48517">MTTAFYVRKYKQEATIWLRISYKRGTPFRKSIGEKIPVNAWDSKKQKVKDLVTTSSYASKINKRLELIAEKYDKETKGEDINEALLENIWIRIDEKKSKTFTEFCDSYYKWIQVNIHPKTKRPYAKETIKKYEQTIKKFKEFQDKEYEVNFKGLDKNFHTDFINYFKDQGLAENSIAVFIKYLKVMAKQAKDNHPVNPFILSNDFYLPSNETYDVYCTIDEIRKIKDWKATSESLDNVRNWFIFGCWTGLRVSDWHRVENIDSEFIEITPLKTKATSGKAVVIPLHPWVKELPTLRNISEQKFNEYIKKVARKAGITDQVYGSKMVNVNENEEENAIMRRELGYYPKWQLISSHTCRRSFATNNYLLDMPTLDIMQITGHTTEKNFLKYIKVTPKQHARKMAEVWNKHF</sequence>
<dbReference type="Pfam" id="PF17293">
    <property type="entry name" value="Arm-DNA-bind_5"/>
    <property type="match status" value="1"/>
</dbReference>
<dbReference type="InterPro" id="IPR044068">
    <property type="entry name" value="CB"/>
</dbReference>
<feature type="domain" description="Core-binding (CB)" evidence="5">
    <location>
        <begin position="99"/>
        <end position="191"/>
    </location>
</feature>
<evidence type="ECO:0000256" key="2">
    <source>
        <dbReference type="ARBA" id="ARBA00023125"/>
    </source>
</evidence>
<dbReference type="InterPro" id="IPR035386">
    <property type="entry name" value="Arm-DNA-bind_5"/>
</dbReference>
<reference evidence="6" key="1">
    <citation type="submission" date="2021-12" db="EMBL/GenBank/DDBJ databases">
        <title>Description of Gramella crocea sp. nov., a new bacterium isolated from activated sludge.</title>
        <authorList>
            <person name="Zhang X."/>
        </authorList>
    </citation>
    <scope>NUCLEOTIDE SEQUENCE</scope>
    <source>
        <strain evidence="6">YB25</strain>
    </source>
</reference>
<dbReference type="Proteomes" id="UP001139344">
    <property type="component" value="Unassembled WGS sequence"/>
</dbReference>
<evidence type="ECO:0000259" key="5">
    <source>
        <dbReference type="PROSITE" id="PS51900"/>
    </source>
</evidence>
<dbReference type="PANTHER" id="PTHR30349">
    <property type="entry name" value="PHAGE INTEGRASE-RELATED"/>
    <property type="match status" value="1"/>
</dbReference>
<evidence type="ECO:0000313" key="7">
    <source>
        <dbReference type="Proteomes" id="UP001139344"/>
    </source>
</evidence>
<dbReference type="SUPFAM" id="SSF56349">
    <property type="entry name" value="DNA breaking-rejoining enzymes"/>
    <property type="match status" value="1"/>
</dbReference>
<keyword evidence="3" id="KW-0233">DNA recombination</keyword>
<evidence type="ECO:0000256" key="3">
    <source>
        <dbReference type="ARBA" id="ARBA00023172"/>
    </source>
</evidence>
<dbReference type="InterPro" id="IPR011010">
    <property type="entry name" value="DNA_brk_join_enz"/>
</dbReference>
<dbReference type="GO" id="GO:0003677">
    <property type="term" value="F:DNA binding"/>
    <property type="evidence" value="ECO:0007669"/>
    <property type="project" value="UniProtKB-UniRule"/>
</dbReference>
<dbReference type="Gene3D" id="1.10.150.130">
    <property type="match status" value="1"/>
</dbReference>
<keyword evidence="2 4" id="KW-0238">DNA-binding</keyword>
<dbReference type="InterPro" id="IPR050090">
    <property type="entry name" value="Tyrosine_recombinase_XerCD"/>
</dbReference>